<evidence type="ECO:0000256" key="4">
    <source>
        <dbReference type="ARBA" id="ARBA00022723"/>
    </source>
</evidence>
<evidence type="ECO:0000259" key="7">
    <source>
        <dbReference type="Pfam" id="PF04055"/>
    </source>
</evidence>
<evidence type="ECO:0000256" key="5">
    <source>
        <dbReference type="ARBA" id="ARBA00023004"/>
    </source>
</evidence>
<proteinExistence type="predicted"/>
<dbReference type="SFLD" id="SFLDG01067">
    <property type="entry name" value="SPASM/twitch_domain_containing"/>
    <property type="match status" value="1"/>
</dbReference>
<dbReference type="InterPro" id="IPR013785">
    <property type="entry name" value="Aldolase_TIM"/>
</dbReference>
<keyword evidence="2" id="KW-0004">4Fe-4S</keyword>
<keyword evidence="4" id="KW-0479">Metal-binding</keyword>
<dbReference type="InterPro" id="IPR050377">
    <property type="entry name" value="Radical_SAM_PqqE_MftC-like"/>
</dbReference>
<dbReference type="PANTHER" id="PTHR11228">
    <property type="entry name" value="RADICAL SAM DOMAIN PROTEIN"/>
    <property type="match status" value="1"/>
</dbReference>
<dbReference type="Pfam" id="PF13186">
    <property type="entry name" value="SPASM"/>
    <property type="match status" value="1"/>
</dbReference>
<dbReference type="RefSeq" id="WP_117493741.1">
    <property type="nucleotide sequence ID" value="NZ_JADNBM010000010.1"/>
</dbReference>
<dbReference type="PANTHER" id="PTHR11228:SF7">
    <property type="entry name" value="PQQA PEPTIDE CYCLASE"/>
    <property type="match status" value="1"/>
</dbReference>
<evidence type="ECO:0000256" key="1">
    <source>
        <dbReference type="ARBA" id="ARBA00001966"/>
    </source>
</evidence>
<dbReference type="Proteomes" id="UP000261080">
    <property type="component" value="Unassembled WGS sequence"/>
</dbReference>
<dbReference type="SFLD" id="SFLDS00029">
    <property type="entry name" value="Radical_SAM"/>
    <property type="match status" value="1"/>
</dbReference>
<evidence type="ECO:0000256" key="3">
    <source>
        <dbReference type="ARBA" id="ARBA00022691"/>
    </source>
</evidence>
<evidence type="ECO:0000313" key="9">
    <source>
        <dbReference type="EMBL" id="RGE85382.1"/>
    </source>
</evidence>
<keyword evidence="3" id="KW-0949">S-adenosyl-L-methionine</keyword>
<comment type="caution">
    <text evidence="9">The sequence shown here is derived from an EMBL/GenBank/DDBJ whole genome shotgun (WGS) entry which is preliminary data.</text>
</comment>
<dbReference type="InterPro" id="IPR007197">
    <property type="entry name" value="rSAM"/>
</dbReference>
<gene>
    <name evidence="9" type="ORF">DW016_12745</name>
</gene>
<protein>
    <submittedName>
        <fullName evidence="9">Radical SAM protein</fullName>
    </submittedName>
</protein>
<dbReference type="OrthoDB" id="9805809at2"/>
<feature type="domain" description="4Fe4S-binding SPASM" evidence="8">
    <location>
        <begin position="222"/>
        <end position="292"/>
    </location>
</feature>
<dbReference type="GO" id="GO:0003824">
    <property type="term" value="F:catalytic activity"/>
    <property type="evidence" value="ECO:0007669"/>
    <property type="project" value="InterPro"/>
</dbReference>
<dbReference type="InterPro" id="IPR034391">
    <property type="entry name" value="AdoMet-like_SPASM_containing"/>
</dbReference>
<keyword evidence="10" id="KW-1185">Reference proteome</keyword>
<dbReference type="Gene3D" id="3.20.20.70">
    <property type="entry name" value="Aldolase class I"/>
    <property type="match status" value="1"/>
</dbReference>
<name>A0A3E3JZB1_9FIRM</name>
<dbReference type="CDD" id="cd21109">
    <property type="entry name" value="SPASM"/>
    <property type="match status" value="1"/>
</dbReference>
<dbReference type="SFLD" id="SFLDG01387">
    <property type="entry name" value="BtrN-like_SPASM_domain_contain"/>
    <property type="match status" value="1"/>
</dbReference>
<keyword evidence="5" id="KW-0408">Iron</keyword>
<dbReference type="AlphaFoldDB" id="A0A3E3JZB1"/>
<organism evidence="9 10">
    <name type="scientific">Sellimonas intestinalis</name>
    <dbReference type="NCBI Taxonomy" id="1653434"/>
    <lineage>
        <taxon>Bacteria</taxon>
        <taxon>Bacillati</taxon>
        <taxon>Bacillota</taxon>
        <taxon>Clostridia</taxon>
        <taxon>Lachnospirales</taxon>
        <taxon>Lachnospiraceae</taxon>
        <taxon>Sellimonas</taxon>
    </lineage>
</organism>
<evidence type="ECO:0000256" key="2">
    <source>
        <dbReference type="ARBA" id="ARBA00022485"/>
    </source>
</evidence>
<feature type="domain" description="Radical SAM core" evidence="7">
    <location>
        <begin position="22"/>
        <end position="170"/>
    </location>
</feature>
<dbReference type="EMBL" id="QVLX01000008">
    <property type="protein sequence ID" value="RGE85382.1"/>
    <property type="molecule type" value="Genomic_DNA"/>
</dbReference>
<dbReference type="SUPFAM" id="SSF102114">
    <property type="entry name" value="Radical SAM enzymes"/>
    <property type="match status" value="1"/>
</dbReference>
<dbReference type="Pfam" id="PF04055">
    <property type="entry name" value="Radical_SAM"/>
    <property type="match status" value="1"/>
</dbReference>
<reference evidence="9 10" key="1">
    <citation type="submission" date="2018-08" db="EMBL/GenBank/DDBJ databases">
        <title>A genome reference for cultivated species of the human gut microbiota.</title>
        <authorList>
            <person name="Zou Y."/>
            <person name="Xue W."/>
            <person name="Luo G."/>
        </authorList>
    </citation>
    <scope>NUCLEOTIDE SEQUENCE [LARGE SCALE GENOMIC DNA]</scope>
    <source>
        <strain evidence="9 10">AF37-2AT</strain>
    </source>
</reference>
<evidence type="ECO:0000256" key="6">
    <source>
        <dbReference type="ARBA" id="ARBA00023014"/>
    </source>
</evidence>
<sequence length="324" mass="38260">MEGIQLGLQRIKFPKIIEFQTQTLCNGRCTICPYEQVKKIIPYFRMSDEKVNLLIKELAEHKEDIERVVPYLNNEPFLDKRCISILRRLKKNHFIELSTNASLLSKEVAETIVNEKLVDDFRISFFGGTKESYSRLMRGLQFEKVVENIQYFLAINRRNINTQITMILLPWLDMKKSIEEVKNLFPNENIVTFGYLDRAGNNKIFRNNLCMYEKDKIKLCGCNLERPFERMCIMSNGNVILCSQDWKNEIVQGNIFETSISEVWNSNESINIKKMVKGEVESSDNFLCKRCKLAKIKVEDRMVLNFAGDKYMDEWDRKRYEYKD</sequence>
<dbReference type="CDD" id="cd01335">
    <property type="entry name" value="Radical_SAM"/>
    <property type="match status" value="1"/>
</dbReference>
<keyword evidence="6" id="KW-0411">Iron-sulfur</keyword>
<dbReference type="GO" id="GO:0046872">
    <property type="term" value="F:metal ion binding"/>
    <property type="evidence" value="ECO:0007669"/>
    <property type="project" value="UniProtKB-KW"/>
</dbReference>
<dbReference type="InterPro" id="IPR023885">
    <property type="entry name" value="4Fe4S-binding_SPASM_dom"/>
</dbReference>
<dbReference type="GO" id="GO:0051536">
    <property type="term" value="F:iron-sulfur cluster binding"/>
    <property type="evidence" value="ECO:0007669"/>
    <property type="project" value="UniProtKB-KW"/>
</dbReference>
<evidence type="ECO:0000313" key="10">
    <source>
        <dbReference type="Proteomes" id="UP000261080"/>
    </source>
</evidence>
<accession>A0A3E3JZB1</accession>
<dbReference type="InterPro" id="IPR058240">
    <property type="entry name" value="rSAM_sf"/>
</dbReference>
<comment type="cofactor">
    <cofactor evidence="1">
        <name>[4Fe-4S] cluster</name>
        <dbReference type="ChEBI" id="CHEBI:49883"/>
    </cofactor>
</comment>
<evidence type="ECO:0000259" key="8">
    <source>
        <dbReference type="Pfam" id="PF13186"/>
    </source>
</evidence>